<dbReference type="Gene3D" id="3.40.50.720">
    <property type="entry name" value="NAD(P)-binding Rossmann-like Domain"/>
    <property type="match status" value="1"/>
</dbReference>
<evidence type="ECO:0000313" key="8">
    <source>
        <dbReference type="EMBL" id="MFD1218982.1"/>
    </source>
</evidence>
<dbReference type="Gene3D" id="3.90.180.10">
    <property type="entry name" value="Medium-chain alcohol dehydrogenases, catalytic domain"/>
    <property type="match status" value="1"/>
</dbReference>
<dbReference type="InterPro" id="IPR013154">
    <property type="entry name" value="ADH-like_N"/>
</dbReference>
<keyword evidence="4" id="KW-0560">Oxidoreductase</keyword>
<feature type="compositionally biased region" description="Basic and acidic residues" evidence="5">
    <location>
        <begin position="29"/>
        <end position="38"/>
    </location>
</feature>
<evidence type="ECO:0000256" key="3">
    <source>
        <dbReference type="ARBA" id="ARBA00022833"/>
    </source>
</evidence>
<gene>
    <name evidence="8" type="ORF">ACFQ4B_02515</name>
</gene>
<dbReference type="Proteomes" id="UP001597180">
    <property type="component" value="Unassembled WGS sequence"/>
</dbReference>
<protein>
    <submittedName>
        <fullName evidence="8">Glucose 1-dehydrogenase</fullName>
    </submittedName>
</protein>
<sequence>MKTVRLNGLQPQAEGSGKDANASAAAEQGSHDQAKQDNRNTAANPAGDQVRLELMEVDQPERKQPDDVLVRVLCIGLDGTDRELMTEKYGVPPEGENGLTIGHESLGVVIEADEAYGLAKGDLVCALVRRPCNDPMCVNCRNGHADFCETGHYVERGIKGRHGYLSEYYVEEARYLVKVPPACLHYGVLTEPQSIVEKVWDEVGRIQQRLIWQPRSVLVLGSGPLGLLAAFTSRCLGLDTVVWSKSPADSPAAELVRACGAEYRQAGEPGGASGPDQESADTLSGFLERSGKRADLIFECTGYSPLAFEAMTALSPNGVLALLGVTPGSRTLKISSDMINQELVLENKCVLGSVNASRKDFETGIYRLQQMEAKFPGLLGRLITDRFTLEQVPELDFGRIAIKAAVDLVPESQWQELLTDNARQVAYSFSV</sequence>
<feature type="domain" description="Glucose dehydrogenase C-terminal" evidence="7">
    <location>
        <begin position="185"/>
        <end position="408"/>
    </location>
</feature>
<evidence type="ECO:0000259" key="7">
    <source>
        <dbReference type="Pfam" id="PF16912"/>
    </source>
</evidence>
<dbReference type="RefSeq" id="WP_345591317.1">
    <property type="nucleotide sequence ID" value="NZ_BAABJG010000027.1"/>
</dbReference>
<dbReference type="PANTHER" id="PTHR43189">
    <property type="entry name" value="ZINC-TYPE ALCOHOL DEHYDROGENASE-LIKE PROTEIN C1198.01-RELATED"/>
    <property type="match status" value="1"/>
</dbReference>
<name>A0ABW3UDI7_9BACL</name>
<dbReference type="SUPFAM" id="SSF50129">
    <property type="entry name" value="GroES-like"/>
    <property type="match status" value="1"/>
</dbReference>
<organism evidence="8 9">
    <name type="scientific">Paenibacillus vulneris</name>
    <dbReference type="NCBI Taxonomy" id="1133364"/>
    <lineage>
        <taxon>Bacteria</taxon>
        <taxon>Bacillati</taxon>
        <taxon>Bacillota</taxon>
        <taxon>Bacilli</taxon>
        <taxon>Bacillales</taxon>
        <taxon>Paenibacillaceae</taxon>
        <taxon>Paenibacillus</taxon>
    </lineage>
</organism>
<evidence type="ECO:0000256" key="2">
    <source>
        <dbReference type="ARBA" id="ARBA00022723"/>
    </source>
</evidence>
<keyword evidence="2" id="KW-0479">Metal-binding</keyword>
<feature type="region of interest" description="Disordered" evidence="5">
    <location>
        <begin position="1"/>
        <end position="49"/>
    </location>
</feature>
<reference evidence="9" key="1">
    <citation type="journal article" date="2019" name="Int. J. Syst. Evol. Microbiol.">
        <title>The Global Catalogue of Microorganisms (GCM) 10K type strain sequencing project: providing services to taxonomists for standard genome sequencing and annotation.</title>
        <authorList>
            <consortium name="The Broad Institute Genomics Platform"/>
            <consortium name="The Broad Institute Genome Sequencing Center for Infectious Disease"/>
            <person name="Wu L."/>
            <person name="Ma J."/>
        </authorList>
    </citation>
    <scope>NUCLEOTIDE SEQUENCE [LARGE SCALE GENOMIC DNA]</scope>
    <source>
        <strain evidence="9">CCUG 53270</strain>
    </source>
</reference>
<dbReference type="InterPro" id="IPR036291">
    <property type="entry name" value="NAD(P)-bd_dom_sf"/>
</dbReference>
<dbReference type="EMBL" id="JBHTLU010000007">
    <property type="protein sequence ID" value="MFD1218982.1"/>
    <property type="molecule type" value="Genomic_DNA"/>
</dbReference>
<keyword evidence="9" id="KW-1185">Reference proteome</keyword>
<proteinExistence type="predicted"/>
<evidence type="ECO:0000313" key="9">
    <source>
        <dbReference type="Proteomes" id="UP001597180"/>
    </source>
</evidence>
<comment type="caution">
    <text evidence="8">The sequence shown here is derived from an EMBL/GenBank/DDBJ whole genome shotgun (WGS) entry which is preliminary data.</text>
</comment>
<dbReference type="SUPFAM" id="SSF51735">
    <property type="entry name" value="NAD(P)-binding Rossmann-fold domains"/>
    <property type="match status" value="1"/>
</dbReference>
<comment type="cofactor">
    <cofactor evidence="1">
        <name>Zn(2+)</name>
        <dbReference type="ChEBI" id="CHEBI:29105"/>
    </cofactor>
</comment>
<dbReference type="Pfam" id="PF16912">
    <property type="entry name" value="Glu_dehyd_C"/>
    <property type="match status" value="1"/>
</dbReference>
<evidence type="ECO:0000256" key="1">
    <source>
        <dbReference type="ARBA" id="ARBA00001947"/>
    </source>
</evidence>
<evidence type="ECO:0000259" key="6">
    <source>
        <dbReference type="Pfam" id="PF08240"/>
    </source>
</evidence>
<dbReference type="CDD" id="cd08230">
    <property type="entry name" value="glucose_DH"/>
    <property type="match status" value="1"/>
</dbReference>
<accession>A0ABW3UDI7</accession>
<evidence type="ECO:0000256" key="4">
    <source>
        <dbReference type="ARBA" id="ARBA00023002"/>
    </source>
</evidence>
<dbReference type="InterPro" id="IPR011032">
    <property type="entry name" value="GroES-like_sf"/>
</dbReference>
<evidence type="ECO:0000256" key="5">
    <source>
        <dbReference type="SAM" id="MobiDB-lite"/>
    </source>
</evidence>
<dbReference type="InterPro" id="IPR031640">
    <property type="entry name" value="Glu_dehyd_C"/>
</dbReference>
<feature type="domain" description="Alcohol dehydrogenase-like N-terminal" evidence="6">
    <location>
        <begin position="64"/>
        <end position="180"/>
    </location>
</feature>
<dbReference type="Pfam" id="PF08240">
    <property type="entry name" value="ADH_N"/>
    <property type="match status" value="1"/>
</dbReference>
<dbReference type="PANTHER" id="PTHR43189:SF2">
    <property type="entry name" value="GLUCOSE 1-DEHYDROGENASE"/>
    <property type="match status" value="1"/>
</dbReference>
<keyword evidence="3" id="KW-0862">Zinc</keyword>